<comment type="caution">
    <text evidence="2">The sequence shown here is derived from an EMBL/GenBank/DDBJ whole genome shotgun (WGS) entry which is preliminary data.</text>
</comment>
<accession>A0ABD5R509</accession>
<protein>
    <recommendedName>
        <fullName evidence="4">RCK C-terminal domain-containing protein</fullName>
    </recommendedName>
</protein>
<evidence type="ECO:0000256" key="1">
    <source>
        <dbReference type="SAM" id="MobiDB-lite"/>
    </source>
</evidence>
<evidence type="ECO:0000313" key="2">
    <source>
        <dbReference type="EMBL" id="MFC5280085.1"/>
    </source>
</evidence>
<gene>
    <name evidence="2" type="ORF">ACFPM1_15140</name>
</gene>
<keyword evidence="3" id="KW-1185">Reference proteome</keyword>
<reference evidence="2 3" key="1">
    <citation type="journal article" date="2019" name="Int. J. Syst. Evol. Microbiol.">
        <title>The Global Catalogue of Microorganisms (GCM) 10K type strain sequencing project: providing services to taxonomists for standard genome sequencing and annotation.</title>
        <authorList>
            <consortium name="The Broad Institute Genomics Platform"/>
            <consortium name="The Broad Institute Genome Sequencing Center for Infectious Disease"/>
            <person name="Wu L."/>
            <person name="Ma J."/>
        </authorList>
    </citation>
    <scope>NUCLEOTIDE SEQUENCE [LARGE SCALE GENOMIC DNA]</scope>
    <source>
        <strain evidence="2 3">CGMCC 1.12124</strain>
    </source>
</reference>
<dbReference type="AlphaFoldDB" id="A0ABD5R509"/>
<sequence>MDRIDFLGFVLLPRDSSRLGRYSTQQKNPLRNVVVADHDRVIAVRPEFDVALVRTLEPHEVGLDAQPDLGVIVDDVRGKPHRDDSHQAEKSEDVRTDESPRDGNRSDDVLVVVGSEDAYGALEELITAGGP</sequence>
<feature type="compositionally biased region" description="Basic and acidic residues" evidence="1">
    <location>
        <begin position="75"/>
        <end position="108"/>
    </location>
</feature>
<evidence type="ECO:0008006" key="4">
    <source>
        <dbReference type="Google" id="ProtNLM"/>
    </source>
</evidence>
<feature type="region of interest" description="Disordered" evidence="1">
    <location>
        <begin position="75"/>
        <end position="110"/>
    </location>
</feature>
<dbReference type="EMBL" id="JBHSKY010000018">
    <property type="protein sequence ID" value="MFC5280085.1"/>
    <property type="molecule type" value="Genomic_DNA"/>
</dbReference>
<proteinExistence type="predicted"/>
<dbReference type="Proteomes" id="UP001596118">
    <property type="component" value="Unassembled WGS sequence"/>
</dbReference>
<name>A0ABD5R509_9EURY</name>
<dbReference type="RefSeq" id="WP_256413081.1">
    <property type="nucleotide sequence ID" value="NZ_JANHDM010000016.1"/>
</dbReference>
<evidence type="ECO:0000313" key="3">
    <source>
        <dbReference type="Proteomes" id="UP001596118"/>
    </source>
</evidence>
<organism evidence="2 3">
    <name type="scientific">Halorubrum rubrum</name>
    <dbReference type="NCBI Taxonomy" id="1126240"/>
    <lineage>
        <taxon>Archaea</taxon>
        <taxon>Methanobacteriati</taxon>
        <taxon>Methanobacteriota</taxon>
        <taxon>Stenosarchaea group</taxon>
        <taxon>Halobacteria</taxon>
        <taxon>Halobacteriales</taxon>
        <taxon>Haloferacaceae</taxon>
        <taxon>Halorubrum</taxon>
    </lineage>
</organism>